<dbReference type="AlphaFoldDB" id="A0A2P2L683"/>
<proteinExistence type="predicted"/>
<sequence length="51" mass="6271">MRAKYLLFLLLGREVHENYSEWGIQIRKRKTISYAKRKKKKSMNFQQKILV</sequence>
<protein>
    <submittedName>
        <fullName evidence="1">Uncharacterized protein</fullName>
    </submittedName>
</protein>
<organism evidence="1">
    <name type="scientific">Rhizophora mucronata</name>
    <name type="common">Asiatic mangrove</name>
    <dbReference type="NCBI Taxonomy" id="61149"/>
    <lineage>
        <taxon>Eukaryota</taxon>
        <taxon>Viridiplantae</taxon>
        <taxon>Streptophyta</taxon>
        <taxon>Embryophyta</taxon>
        <taxon>Tracheophyta</taxon>
        <taxon>Spermatophyta</taxon>
        <taxon>Magnoliopsida</taxon>
        <taxon>eudicotyledons</taxon>
        <taxon>Gunneridae</taxon>
        <taxon>Pentapetalae</taxon>
        <taxon>rosids</taxon>
        <taxon>fabids</taxon>
        <taxon>Malpighiales</taxon>
        <taxon>Rhizophoraceae</taxon>
        <taxon>Rhizophora</taxon>
    </lineage>
</organism>
<reference evidence="1" key="1">
    <citation type="submission" date="2018-02" db="EMBL/GenBank/DDBJ databases">
        <title>Rhizophora mucronata_Transcriptome.</title>
        <authorList>
            <person name="Meera S.P."/>
            <person name="Sreeshan A."/>
            <person name="Augustine A."/>
        </authorList>
    </citation>
    <scope>NUCLEOTIDE SEQUENCE</scope>
    <source>
        <tissue evidence="1">Leaf</tissue>
    </source>
</reference>
<evidence type="ECO:0000313" key="1">
    <source>
        <dbReference type="EMBL" id="MBX13473.1"/>
    </source>
</evidence>
<name>A0A2P2L683_RHIMU</name>
<dbReference type="EMBL" id="GGEC01032989">
    <property type="protein sequence ID" value="MBX13473.1"/>
    <property type="molecule type" value="Transcribed_RNA"/>
</dbReference>
<accession>A0A2P2L683</accession>